<gene>
    <name evidence="1" type="ORF">Pla163_32630</name>
</gene>
<keyword evidence="2" id="KW-1185">Reference proteome</keyword>
<protein>
    <submittedName>
        <fullName evidence="1">Uncharacterized protein</fullName>
    </submittedName>
</protein>
<reference evidence="1 2" key="1">
    <citation type="submission" date="2019-02" db="EMBL/GenBank/DDBJ databases">
        <title>Deep-cultivation of Planctomycetes and their phenomic and genomic characterization uncovers novel biology.</title>
        <authorList>
            <person name="Wiegand S."/>
            <person name="Jogler M."/>
            <person name="Boedeker C."/>
            <person name="Pinto D."/>
            <person name="Vollmers J."/>
            <person name="Rivas-Marin E."/>
            <person name="Kohn T."/>
            <person name="Peeters S.H."/>
            <person name="Heuer A."/>
            <person name="Rast P."/>
            <person name="Oberbeckmann S."/>
            <person name="Bunk B."/>
            <person name="Jeske O."/>
            <person name="Meyerdierks A."/>
            <person name="Storesund J.E."/>
            <person name="Kallscheuer N."/>
            <person name="Luecker S."/>
            <person name="Lage O.M."/>
            <person name="Pohl T."/>
            <person name="Merkel B.J."/>
            <person name="Hornburger P."/>
            <person name="Mueller R.-W."/>
            <person name="Bruemmer F."/>
            <person name="Labrenz M."/>
            <person name="Spormann A.M."/>
            <person name="Op den Camp H."/>
            <person name="Overmann J."/>
            <person name="Amann R."/>
            <person name="Jetten M.S.M."/>
            <person name="Mascher T."/>
            <person name="Medema M.H."/>
            <person name="Devos D.P."/>
            <person name="Kaster A.-K."/>
            <person name="Ovreas L."/>
            <person name="Rohde M."/>
            <person name="Galperin M.Y."/>
            <person name="Jogler C."/>
        </authorList>
    </citation>
    <scope>NUCLEOTIDE SEQUENCE [LARGE SCALE GENOMIC DNA]</scope>
    <source>
        <strain evidence="1 2">Pla163</strain>
    </source>
</reference>
<dbReference type="AlphaFoldDB" id="A0A518D3T8"/>
<sequence>MTSDGSSFDRPYFVAQGGFGRLREIGRVLSKVGIDSEIVGPPEGTNLNG</sequence>
<accession>A0A518D3T8</accession>
<name>A0A518D3T8_9BACT</name>
<evidence type="ECO:0000313" key="1">
    <source>
        <dbReference type="EMBL" id="QDU86114.1"/>
    </source>
</evidence>
<dbReference type="Proteomes" id="UP000319342">
    <property type="component" value="Chromosome"/>
</dbReference>
<organism evidence="1 2">
    <name type="scientific">Rohdeia mirabilis</name>
    <dbReference type="NCBI Taxonomy" id="2528008"/>
    <lineage>
        <taxon>Bacteria</taxon>
        <taxon>Pseudomonadati</taxon>
        <taxon>Planctomycetota</taxon>
        <taxon>Planctomycetia</taxon>
        <taxon>Planctomycetia incertae sedis</taxon>
        <taxon>Rohdeia</taxon>
    </lineage>
</organism>
<dbReference type="EMBL" id="CP036290">
    <property type="protein sequence ID" value="QDU86114.1"/>
    <property type="molecule type" value="Genomic_DNA"/>
</dbReference>
<dbReference type="RefSeq" id="WP_419186024.1">
    <property type="nucleotide sequence ID" value="NZ_CP036290.1"/>
</dbReference>
<proteinExistence type="predicted"/>
<evidence type="ECO:0000313" key="2">
    <source>
        <dbReference type="Proteomes" id="UP000319342"/>
    </source>
</evidence>